<sequence length="436" mass="47858">MGFLDRLFGRDMAASPEPSAAPTVQRIARPAAYDTLDMDSPALAEFLKSGRESTAGVSVSESMALRNSTFFRAAHLIASAMGMLPTHLMRRTVDANGKETIAKAKDHALYRILHKRPNQYQTALEFKSYMQLLALLDGNAYALIIRGIVRGKLNQVIALVPLKRNSVTPKLSDDFKLTFEYRRPSGGTVVLQPQDVFHFRHPITRDGLKGVNLIDMAVNAIGIAAQAEKAAGKVLKGGVMAGGALETDATLGPEAIVELKNSMRERQADGDAAGEWLVLEEGLKAKPFMTSAKDAQFDEMRKRQAEEVSRFTGVPRPLLMFDETSWGSGIEQLGLFFVTYCLMPWFVAWEQAIERSCLTIEEQDADELYVKFNEGALLRGSLKDQADFFAKALGPNNAYRTPDEVRAAFDLNPIPGGDQLPASSATSTKPKEPVDE</sequence>
<evidence type="ECO:0008006" key="4">
    <source>
        <dbReference type="Google" id="ProtNLM"/>
    </source>
</evidence>
<evidence type="ECO:0000313" key="3">
    <source>
        <dbReference type="Proteomes" id="UP000033874"/>
    </source>
</evidence>
<dbReference type="PATRIC" id="fig|56193.3.peg.875"/>
<evidence type="ECO:0000256" key="1">
    <source>
        <dbReference type="SAM" id="MobiDB-lite"/>
    </source>
</evidence>
<protein>
    <recommendedName>
        <fullName evidence="4">Portal protein</fullName>
    </recommendedName>
</protein>
<dbReference type="RefSeq" id="WP_046762311.1">
    <property type="nucleotide sequence ID" value="NZ_LBIC01000001.1"/>
</dbReference>
<proteinExistence type="predicted"/>
<organism evidence="2 3">
    <name type="scientific">Sphingobium chungbukense</name>
    <dbReference type="NCBI Taxonomy" id="56193"/>
    <lineage>
        <taxon>Bacteria</taxon>
        <taxon>Pseudomonadati</taxon>
        <taxon>Pseudomonadota</taxon>
        <taxon>Alphaproteobacteria</taxon>
        <taxon>Sphingomonadales</taxon>
        <taxon>Sphingomonadaceae</taxon>
        <taxon>Sphingobium</taxon>
    </lineage>
</organism>
<dbReference type="STRING" id="56193.YP76_04270"/>
<dbReference type="Proteomes" id="UP000033874">
    <property type="component" value="Unassembled WGS sequence"/>
</dbReference>
<dbReference type="NCBIfam" id="TIGR01537">
    <property type="entry name" value="portal_HK97"/>
    <property type="match status" value="1"/>
</dbReference>
<reference evidence="2 3" key="1">
    <citation type="submission" date="2015-04" db="EMBL/GenBank/DDBJ databases">
        <title>Genome sequence of aromatic hydrocarbons-degrading Sphingobium chungbukense DJ77.</title>
        <authorList>
            <person name="Kim Y.-C."/>
            <person name="Chae J.-C."/>
        </authorList>
    </citation>
    <scope>NUCLEOTIDE SEQUENCE [LARGE SCALE GENOMIC DNA]</scope>
    <source>
        <strain evidence="2 3">DJ77</strain>
    </source>
</reference>
<keyword evidence="3" id="KW-1185">Reference proteome</keyword>
<dbReference type="EMBL" id="LBIC01000001">
    <property type="protein sequence ID" value="KKW93876.1"/>
    <property type="molecule type" value="Genomic_DNA"/>
</dbReference>
<dbReference type="InterPro" id="IPR006944">
    <property type="entry name" value="Phage/GTA_portal"/>
</dbReference>
<accession>A0A0M3AY83</accession>
<dbReference type="Pfam" id="PF04860">
    <property type="entry name" value="Phage_portal"/>
    <property type="match status" value="1"/>
</dbReference>
<name>A0A0M3AY83_9SPHN</name>
<evidence type="ECO:0000313" key="2">
    <source>
        <dbReference type="EMBL" id="KKW93876.1"/>
    </source>
</evidence>
<comment type="caution">
    <text evidence="2">The sequence shown here is derived from an EMBL/GenBank/DDBJ whole genome shotgun (WGS) entry which is preliminary data.</text>
</comment>
<dbReference type="InterPro" id="IPR006427">
    <property type="entry name" value="Portal_HK97"/>
</dbReference>
<gene>
    <name evidence="2" type="ORF">YP76_04270</name>
</gene>
<feature type="region of interest" description="Disordered" evidence="1">
    <location>
        <begin position="410"/>
        <end position="436"/>
    </location>
</feature>
<dbReference type="AlphaFoldDB" id="A0A0M3AY83"/>